<comment type="similarity">
    <text evidence="1">Belongs to the LysR transcriptional regulatory family.</text>
</comment>
<dbReference type="Gene3D" id="3.40.190.10">
    <property type="entry name" value="Periplasmic binding protein-like II"/>
    <property type="match status" value="2"/>
</dbReference>
<dbReference type="EMBL" id="VDFQ02000006">
    <property type="protein sequence ID" value="KAA1420013.1"/>
    <property type="molecule type" value="Genomic_DNA"/>
</dbReference>
<evidence type="ECO:0000256" key="4">
    <source>
        <dbReference type="ARBA" id="ARBA00023163"/>
    </source>
</evidence>
<dbReference type="InterPro" id="IPR036390">
    <property type="entry name" value="WH_DNA-bd_sf"/>
</dbReference>
<proteinExistence type="inferred from homology"/>
<comment type="caution">
    <text evidence="6">The sequence shown here is derived from an EMBL/GenBank/DDBJ whole genome shotgun (WGS) entry which is preliminary data.</text>
</comment>
<gene>
    <name evidence="6" type="ORF">FE697_019225</name>
</gene>
<name>A0A5Q6RPM4_9ACTN</name>
<dbReference type="AlphaFoldDB" id="A0A5Q6RPM4"/>
<evidence type="ECO:0000256" key="3">
    <source>
        <dbReference type="ARBA" id="ARBA00023125"/>
    </source>
</evidence>
<feature type="domain" description="HTH lysR-type" evidence="5">
    <location>
        <begin position="4"/>
        <end position="61"/>
    </location>
</feature>
<dbReference type="InterPro" id="IPR050950">
    <property type="entry name" value="HTH-type_LysR_regulators"/>
</dbReference>
<evidence type="ECO:0000256" key="2">
    <source>
        <dbReference type="ARBA" id="ARBA00023015"/>
    </source>
</evidence>
<dbReference type="PROSITE" id="PS50931">
    <property type="entry name" value="HTH_LYSR"/>
    <property type="match status" value="1"/>
</dbReference>
<dbReference type="Pfam" id="PF00126">
    <property type="entry name" value="HTH_1"/>
    <property type="match status" value="1"/>
</dbReference>
<evidence type="ECO:0000259" key="5">
    <source>
        <dbReference type="PROSITE" id="PS50931"/>
    </source>
</evidence>
<dbReference type="InterPro" id="IPR036388">
    <property type="entry name" value="WH-like_DNA-bd_sf"/>
</dbReference>
<keyword evidence="2" id="KW-0805">Transcription regulation</keyword>
<dbReference type="SUPFAM" id="SSF53850">
    <property type="entry name" value="Periplasmic binding protein-like II"/>
    <property type="match status" value="1"/>
</dbReference>
<dbReference type="Gene3D" id="1.10.10.10">
    <property type="entry name" value="Winged helix-like DNA-binding domain superfamily/Winged helix DNA-binding domain"/>
    <property type="match status" value="1"/>
</dbReference>
<evidence type="ECO:0000313" key="7">
    <source>
        <dbReference type="Proteomes" id="UP000307768"/>
    </source>
</evidence>
<evidence type="ECO:0000256" key="1">
    <source>
        <dbReference type="ARBA" id="ARBA00009437"/>
    </source>
</evidence>
<dbReference type="GO" id="GO:0003677">
    <property type="term" value="F:DNA binding"/>
    <property type="evidence" value="ECO:0007669"/>
    <property type="project" value="UniProtKB-KW"/>
</dbReference>
<reference evidence="6 7" key="1">
    <citation type="submission" date="2019-09" db="EMBL/GenBank/DDBJ databases">
        <title>Mumia zhuanghuii sp. nov. isolated from the intestinal contents of plateau pika (Ochotona curzoniae) in the Qinghai-Tibet plateau of China.</title>
        <authorList>
            <person name="Tian Z."/>
        </authorList>
    </citation>
    <scope>NUCLEOTIDE SEQUENCE [LARGE SCALE GENOMIC DNA]</scope>
    <source>
        <strain evidence="7">350</strain>
    </source>
</reference>
<accession>A0A5Q6RPM4</accession>
<dbReference type="RefSeq" id="WP_149771237.1">
    <property type="nucleotide sequence ID" value="NZ_VDFQ02000006.1"/>
</dbReference>
<dbReference type="GO" id="GO:0005829">
    <property type="term" value="C:cytosol"/>
    <property type="evidence" value="ECO:0007669"/>
    <property type="project" value="TreeGrafter"/>
</dbReference>
<dbReference type="SUPFAM" id="SSF46785">
    <property type="entry name" value="Winged helix' DNA-binding domain"/>
    <property type="match status" value="1"/>
</dbReference>
<dbReference type="InterPro" id="IPR000847">
    <property type="entry name" value="LysR_HTH_N"/>
</dbReference>
<sequence length="302" mass="31659">MAAIDPRRLAFLLAVYRTGGILAAADELKVTPSAVSQQIARLESEEGLDVLVRGPRGVTLTPEGRVLAETAERIEAELVEARKTLATMGDEVSGRVALGAFQTSIQAVVGPALGTVREGFPGIELTVAEHEPDDALRLLRAGDLDLVLLEQDEDAPTTTPRGMHDVILLDEPWRVVIPTAFPTPAQAGDLADAPWLGAERQTAAARALERLATTLGGGLRTVHQFMSFEAAYALVAAGEGVALVPALALKDGAPSGVEVVPLPGLGSRRVVARHRQNRREPGPAVSAVLDALLAAAAQAELL</sequence>
<keyword evidence="4" id="KW-0804">Transcription</keyword>
<protein>
    <submittedName>
        <fullName evidence="6">LysR family transcriptional regulator</fullName>
    </submittedName>
</protein>
<organism evidence="6 7">
    <name type="scientific">Mumia zhuanghuii</name>
    <dbReference type="NCBI Taxonomy" id="2585211"/>
    <lineage>
        <taxon>Bacteria</taxon>
        <taxon>Bacillati</taxon>
        <taxon>Actinomycetota</taxon>
        <taxon>Actinomycetes</taxon>
        <taxon>Propionibacteriales</taxon>
        <taxon>Nocardioidaceae</taxon>
        <taxon>Mumia</taxon>
    </lineage>
</organism>
<dbReference type="Pfam" id="PF03466">
    <property type="entry name" value="LysR_substrate"/>
    <property type="match status" value="1"/>
</dbReference>
<evidence type="ECO:0000313" key="6">
    <source>
        <dbReference type="EMBL" id="KAA1420013.1"/>
    </source>
</evidence>
<dbReference type="PANTHER" id="PTHR30419">
    <property type="entry name" value="HTH-TYPE TRANSCRIPTIONAL REGULATOR YBHD"/>
    <property type="match status" value="1"/>
</dbReference>
<keyword evidence="3" id="KW-0238">DNA-binding</keyword>
<dbReference type="OrthoDB" id="4131546at2"/>
<dbReference type="Proteomes" id="UP000307768">
    <property type="component" value="Unassembled WGS sequence"/>
</dbReference>
<dbReference type="GO" id="GO:0003700">
    <property type="term" value="F:DNA-binding transcription factor activity"/>
    <property type="evidence" value="ECO:0007669"/>
    <property type="project" value="InterPro"/>
</dbReference>
<dbReference type="InterPro" id="IPR005119">
    <property type="entry name" value="LysR_subst-bd"/>
</dbReference>